<evidence type="ECO:0000313" key="1">
    <source>
        <dbReference type="EMBL" id="EIM79584.1"/>
    </source>
</evidence>
<protein>
    <submittedName>
        <fullName evidence="1">Uncharacterized protein</fullName>
    </submittedName>
</protein>
<dbReference type="EMBL" id="JH687403">
    <property type="protein sequence ID" value="EIM79584.1"/>
    <property type="molecule type" value="Genomic_DNA"/>
</dbReference>
<dbReference type="KEGG" id="shs:STEHIDRAFT_116472"/>
<reference evidence="2" key="1">
    <citation type="journal article" date="2012" name="Science">
        <title>The Paleozoic origin of enzymatic lignin decomposition reconstructed from 31 fungal genomes.</title>
        <authorList>
            <person name="Floudas D."/>
            <person name="Binder M."/>
            <person name="Riley R."/>
            <person name="Barry K."/>
            <person name="Blanchette R.A."/>
            <person name="Henrissat B."/>
            <person name="Martinez A.T."/>
            <person name="Otillar R."/>
            <person name="Spatafora J.W."/>
            <person name="Yadav J.S."/>
            <person name="Aerts A."/>
            <person name="Benoit I."/>
            <person name="Boyd A."/>
            <person name="Carlson A."/>
            <person name="Copeland A."/>
            <person name="Coutinho P.M."/>
            <person name="de Vries R.P."/>
            <person name="Ferreira P."/>
            <person name="Findley K."/>
            <person name="Foster B."/>
            <person name="Gaskell J."/>
            <person name="Glotzer D."/>
            <person name="Gorecki P."/>
            <person name="Heitman J."/>
            <person name="Hesse C."/>
            <person name="Hori C."/>
            <person name="Igarashi K."/>
            <person name="Jurgens J.A."/>
            <person name="Kallen N."/>
            <person name="Kersten P."/>
            <person name="Kohler A."/>
            <person name="Kuees U."/>
            <person name="Kumar T.K.A."/>
            <person name="Kuo A."/>
            <person name="LaButti K."/>
            <person name="Larrondo L.F."/>
            <person name="Lindquist E."/>
            <person name="Ling A."/>
            <person name="Lombard V."/>
            <person name="Lucas S."/>
            <person name="Lundell T."/>
            <person name="Martin R."/>
            <person name="McLaughlin D.J."/>
            <person name="Morgenstern I."/>
            <person name="Morin E."/>
            <person name="Murat C."/>
            <person name="Nagy L.G."/>
            <person name="Nolan M."/>
            <person name="Ohm R.A."/>
            <person name="Patyshakuliyeva A."/>
            <person name="Rokas A."/>
            <person name="Ruiz-Duenas F.J."/>
            <person name="Sabat G."/>
            <person name="Salamov A."/>
            <person name="Samejima M."/>
            <person name="Schmutz J."/>
            <person name="Slot J.C."/>
            <person name="St John F."/>
            <person name="Stenlid J."/>
            <person name="Sun H."/>
            <person name="Sun S."/>
            <person name="Syed K."/>
            <person name="Tsang A."/>
            <person name="Wiebenga A."/>
            <person name="Young D."/>
            <person name="Pisabarro A."/>
            <person name="Eastwood D.C."/>
            <person name="Martin F."/>
            <person name="Cullen D."/>
            <person name="Grigoriev I.V."/>
            <person name="Hibbett D.S."/>
        </authorList>
    </citation>
    <scope>NUCLEOTIDE SEQUENCE [LARGE SCALE GENOMIC DNA]</scope>
    <source>
        <strain evidence="2">FP-91666</strain>
    </source>
</reference>
<evidence type="ECO:0000313" key="2">
    <source>
        <dbReference type="Proteomes" id="UP000053927"/>
    </source>
</evidence>
<name>R7RWB3_STEHR</name>
<accession>R7RWB3</accession>
<organism evidence="1 2">
    <name type="scientific">Stereum hirsutum (strain FP-91666)</name>
    <name type="common">White-rot fungus</name>
    <dbReference type="NCBI Taxonomy" id="721885"/>
    <lineage>
        <taxon>Eukaryota</taxon>
        <taxon>Fungi</taxon>
        <taxon>Dikarya</taxon>
        <taxon>Basidiomycota</taxon>
        <taxon>Agaricomycotina</taxon>
        <taxon>Agaricomycetes</taxon>
        <taxon>Russulales</taxon>
        <taxon>Stereaceae</taxon>
        <taxon>Stereum</taxon>
    </lineage>
</organism>
<dbReference type="RefSeq" id="XP_007311372.1">
    <property type="nucleotide sequence ID" value="XM_007311310.1"/>
</dbReference>
<dbReference type="AlphaFoldDB" id="R7RWB3"/>
<proteinExistence type="predicted"/>
<dbReference type="Proteomes" id="UP000053927">
    <property type="component" value="Unassembled WGS sequence"/>
</dbReference>
<dbReference type="GeneID" id="18795927"/>
<keyword evidence="2" id="KW-1185">Reference proteome</keyword>
<sequence length="130" mass="14225">MKDSECLALSQSSTSIATNPHGLQYTCFCQTGFSIVAGKRLNAVATMQKFSFGLQTIYIFRDLVITAMLLPSTGSLSAIHRSWSGSLRESNSPLRASDIRVVNVLEQRGNPICGDWTGYIDPHPISYVPL</sequence>
<gene>
    <name evidence="1" type="ORF">STEHIDRAFT_116472</name>
</gene>